<sequence length="349" mass="37323">MSAVVETVLGAVESSSLGVVLPHEHVFFDLRARFCAPTGFGCGTGLEPVSLANIGRIRYAQRMNLDNLHLNDVADAIAEFESFKALGGGAIVDLSPASNGRSIEKLRKVSEATGVGVIVGTGYYVDQFLTEEMDASRIDALAGRMVGELTDGVDDTGVRAGIIGEVGCSWPLTERERVSLAASAIAQQQTGAAISIHPGRAAAAPAEIVSVLVAAGADPGRVVIGHLDRTFDSVDQVLALADCGVYLEFDLFGQESSHITYGDIELPSDMRRLRMISEVVRRGFGDKVLLSHDIALKHHLETYGGHGYAHLLRRVVPRMPEVGLAEDQIDRMLRGNPAQVLTRTGRRGQ</sequence>
<dbReference type="PIRSF" id="PIRSF016839">
    <property type="entry name" value="PhP"/>
    <property type="match status" value="1"/>
</dbReference>
<dbReference type="Proteomes" id="UP001164693">
    <property type="component" value="Chromosome"/>
</dbReference>
<dbReference type="EMBL" id="CP097463">
    <property type="protein sequence ID" value="WAX58963.1"/>
    <property type="molecule type" value="Genomic_DNA"/>
</dbReference>
<proteinExistence type="inferred from homology"/>
<comment type="caution">
    <text evidence="3">Lacks conserved residue(s) required for the propagation of feature annotation.</text>
</comment>
<dbReference type="RefSeq" id="WP_269445502.1">
    <property type="nucleotide sequence ID" value="NZ_CP097463.1"/>
</dbReference>
<dbReference type="Pfam" id="PF02126">
    <property type="entry name" value="PTE"/>
    <property type="match status" value="1"/>
</dbReference>
<name>A0ABY7K500_9ACTN</name>
<accession>A0ABY7K500</accession>
<dbReference type="PANTHER" id="PTHR10819:SF3">
    <property type="entry name" value="PHOSPHOTRIESTERASE-RELATED PROTEIN"/>
    <property type="match status" value="1"/>
</dbReference>
<reference evidence="4" key="1">
    <citation type="submission" date="2022-05" db="EMBL/GenBank/DDBJ databases">
        <title>Jatrophihabitans sp. SB3-54 whole genome sequence.</title>
        <authorList>
            <person name="Suh M.K."/>
            <person name="Eom M.K."/>
            <person name="Kim J.S."/>
            <person name="Kim H.S."/>
            <person name="Do H.E."/>
            <person name="Shin Y.K."/>
            <person name="Lee J.-S."/>
        </authorList>
    </citation>
    <scope>NUCLEOTIDE SEQUENCE</scope>
    <source>
        <strain evidence="4">SB3-54</strain>
    </source>
</reference>
<keyword evidence="2" id="KW-0378">Hydrolase</keyword>
<evidence type="ECO:0000256" key="2">
    <source>
        <dbReference type="ARBA" id="ARBA00022801"/>
    </source>
</evidence>
<keyword evidence="5" id="KW-1185">Reference proteome</keyword>
<dbReference type="InterPro" id="IPR001559">
    <property type="entry name" value="Phosphotriesterase"/>
</dbReference>
<comment type="similarity">
    <text evidence="3">Belongs to the metallo-dependent hydrolases superfamily. Phosphotriesterase family.</text>
</comment>
<evidence type="ECO:0000313" key="5">
    <source>
        <dbReference type="Proteomes" id="UP001164693"/>
    </source>
</evidence>
<evidence type="ECO:0000256" key="3">
    <source>
        <dbReference type="PROSITE-ProRule" id="PRU00679"/>
    </source>
</evidence>
<evidence type="ECO:0000313" key="4">
    <source>
        <dbReference type="EMBL" id="WAX58963.1"/>
    </source>
</evidence>
<dbReference type="PROSITE" id="PS51347">
    <property type="entry name" value="PHOSPHOTRIESTERASE_2"/>
    <property type="match status" value="1"/>
</dbReference>
<dbReference type="InterPro" id="IPR032466">
    <property type="entry name" value="Metal_Hydrolase"/>
</dbReference>
<protein>
    <recommendedName>
        <fullName evidence="6">Phosphotriesterase-related protein</fullName>
    </recommendedName>
</protein>
<dbReference type="PANTHER" id="PTHR10819">
    <property type="entry name" value="PHOSPHOTRIESTERASE-RELATED"/>
    <property type="match status" value="1"/>
</dbReference>
<evidence type="ECO:0008006" key="6">
    <source>
        <dbReference type="Google" id="ProtNLM"/>
    </source>
</evidence>
<keyword evidence="1" id="KW-0479">Metal-binding</keyword>
<organism evidence="4 5">
    <name type="scientific">Jatrophihabitans cynanchi</name>
    <dbReference type="NCBI Taxonomy" id="2944128"/>
    <lineage>
        <taxon>Bacteria</taxon>
        <taxon>Bacillati</taxon>
        <taxon>Actinomycetota</taxon>
        <taxon>Actinomycetes</taxon>
        <taxon>Jatrophihabitantales</taxon>
        <taxon>Jatrophihabitantaceae</taxon>
        <taxon>Jatrophihabitans</taxon>
    </lineage>
</organism>
<dbReference type="SUPFAM" id="SSF51556">
    <property type="entry name" value="Metallo-dependent hydrolases"/>
    <property type="match status" value="1"/>
</dbReference>
<gene>
    <name evidence="4" type="ORF">M6B22_09440</name>
</gene>
<dbReference type="Gene3D" id="3.20.20.140">
    <property type="entry name" value="Metal-dependent hydrolases"/>
    <property type="match status" value="1"/>
</dbReference>
<evidence type="ECO:0000256" key="1">
    <source>
        <dbReference type="ARBA" id="ARBA00022723"/>
    </source>
</evidence>